<dbReference type="Proteomes" id="UP000320011">
    <property type="component" value="Unassembled WGS sequence"/>
</dbReference>
<dbReference type="AlphaFoldDB" id="A0A558BKN2"/>
<organism evidence="2 3">
    <name type="scientific">Amycolatopsis rhizosphaerae</name>
    <dbReference type="NCBI Taxonomy" id="2053003"/>
    <lineage>
        <taxon>Bacteria</taxon>
        <taxon>Bacillati</taxon>
        <taxon>Actinomycetota</taxon>
        <taxon>Actinomycetes</taxon>
        <taxon>Pseudonocardiales</taxon>
        <taxon>Pseudonocardiaceae</taxon>
        <taxon>Amycolatopsis</taxon>
    </lineage>
</organism>
<dbReference type="RefSeq" id="WP_144591179.1">
    <property type="nucleotide sequence ID" value="NZ_VJWX01000304.1"/>
</dbReference>
<dbReference type="PANTHER" id="PTHR43666">
    <property type="entry name" value="TLDD PROTEIN"/>
    <property type="match status" value="1"/>
</dbReference>
<gene>
    <name evidence="2" type="ORF">FNH05_25135</name>
</gene>
<evidence type="ECO:0000313" key="2">
    <source>
        <dbReference type="EMBL" id="TVT37084.1"/>
    </source>
</evidence>
<dbReference type="InterPro" id="IPR036059">
    <property type="entry name" value="TldD/PmbA_sf"/>
</dbReference>
<accession>A0A558BKN2</accession>
<reference evidence="2 3" key="2">
    <citation type="submission" date="2019-08" db="EMBL/GenBank/DDBJ databases">
        <title>Amycolatopsis acidicola sp. nov., isolated from peat swamp forest soil.</title>
        <authorList>
            <person name="Srisuk N."/>
        </authorList>
    </citation>
    <scope>NUCLEOTIDE SEQUENCE [LARGE SCALE GENOMIC DNA]</scope>
    <source>
        <strain evidence="2 3">TBRC 6029</strain>
    </source>
</reference>
<evidence type="ECO:0000313" key="3">
    <source>
        <dbReference type="Proteomes" id="UP000320011"/>
    </source>
</evidence>
<sequence length="314" mass="32619">VAHRHTTSYLASSSGLRLRHVGAAGHLDAQLRSADGTTSSWAGTGTTDFGDISVSALDNELRRRLHAALPLIEVPAGRHDTVLSPACVADLMLHLYSSAEVERAAAGGSPLGASGRPRLGERLTPPGLSLRSDPHDPVLACTPFMIARESGAGRSVFDNGIPLAATRWIDDGVLRALPGSRRAAAAAGIPATGPVDNLILDGPAASAADPEPAAGLEHGLLVTSLWYIRDVDPARLLVTGVSRDGVHVVEDGRIVGRAANLRFEESSLGVLARAVAAGPVRRTVGREGGLSLPRTAMPPLRVPDFLWTATSDAV</sequence>
<feature type="domain" description="Metalloprotease TldD/E C-terminal" evidence="1">
    <location>
        <begin position="77"/>
        <end position="303"/>
    </location>
</feature>
<name>A0A558BKN2_9PSEU</name>
<dbReference type="InterPro" id="IPR045569">
    <property type="entry name" value="Metalloprtase-TldD/E_C"/>
</dbReference>
<reference evidence="2 3" key="1">
    <citation type="submission" date="2019-07" db="EMBL/GenBank/DDBJ databases">
        <authorList>
            <person name="Duangmal K."/>
            <person name="Teo W.F.A."/>
        </authorList>
    </citation>
    <scope>NUCLEOTIDE SEQUENCE [LARGE SCALE GENOMIC DNA]</scope>
    <source>
        <strain evidence="2 3">TBRC 6029</strain>
    </source>
</reference>
<dbReference type="PANTHER" id="PTHR43666:SF1">
    <property type="entry name" value="CONSERVED PROTEIN"/>
    <property type="match status" value="1"/>
</dbReference>
<dbReference type="OrthoDB" id="9763230at2"/>
<feature type="non-terminal residue" evidence="2">
    <location>
        <position position="1"/>
    </location>
</feature>
<dbReference type="GO" id="GO:0006508">
    <property type="term" value="P:proteolysis"/>
    <property type="evidence" value="ECO:0007669"/>
    <property type="project" value="InterPro"/>
</dbReference>
<dbReference type="GO" id="GO:0008237">
    <property type="term" value="F:metallopeptidase activity"/>
    <property type="evidence" value="ECO:0007669"/>
    <property type="project" value="InterPro"/>
</dbReference>
<dbReference type="EMBL" id="VJWX01000304">
    <property type="protein sequence ID" value="TVT37084.1"/>
    <property type="molecule type" value="Genomic_DNA"/>
</dbReference>
<proteinExistence type="predicted"/>
<keyword evidence="3" id="KW-1185">Reference proteome</keyword>
<dbReference type="Pfam" id="PF19289">
    <property type="entry name" value="PmbA_TldD_3rd"/>
    <property type="match status" value="1"/>
</dbReference>
<dbReference type="SUPFAM" id="SSF111283">
    <property type="entry name" value="Putative modulator of DNA gyrase, PmbA/TldD"/>
    <property type="match status" value="1"/>
</dbReference>
<evidence type="ECO:0000259" key="1">
    <source>
        <dbReference type="Pfam" id="PF19289"/>
    </source>
</evidence>
<protein>
    <submittedName>
        <fullName evidence="2">TldD/PmbA family protein</fullName>
    </submittedName>
</protein>
<comment type="caution">
    <text evidence="2">The sequence shown here is derived from an EMBL/GenBank/DDBJ whole genome shotgun (WGS) entry which is preliminary data.</text>
</comment>